<proteinExistence type="predicted"/>
<dbReference type="SUPFAM" id="SSF51905">
    <property type="entry name" value="FAD/NAD(P)-binding domain"/>
    <property type="match status" value="1"/>
</dbReference>
<dbReference type="Pfam" id="PF13450">
    <property type="entry name" value="NAD_binding_8"/>
    <property type="match status" value="1"/>
</dbReference>
<evidence type="ECO:0000313" key="2">
    <source>
        <dbReference type="EMBL" id="MBP3951174.1"/>
    </source>
</evidence>
<dbReference type="InterPro" id="IPR002937">
    <property type="entry name" value="Amino_oxidase"/>
</dbReference>
<keyword evidence="3" id="KW-1185">Reference proteome</keyword>
<dbReference type="PANTHER" id="PTHR16128:SF5">
    <property type="entry name" value="FAD_NAD(P)-BINDING OXIDOREDUCTASE FAMILY PROTEIN"/>
    <property type="match status" value="1"/>
</dbReference>
<dbReference type="Proteomes" id="UP000678228">
    <property type="component" value="Unassembled WGS sequence"/>
</dbReference>
<dbReference type="AlphaFoldDB" id="A0A940WZR0"/>
<reference evidence="2" key="1">
    <citation type="submission" date="2021-03" db="EMBL/GenBank/DDBJ databases">
        <title>Bacillus suaedae sp. nov., isolated from Suaeda aralocaspica.</title>
        <authorList>
            <person name="Lei R.F.R."/>
        </authorList>
    </citation>
    <scope>NUCLEOTIDE SEQUENCE</scope>
    <source>
        <strain evidence="2">YZJH907-2</strain>
    </source>
</reference>
<comment type="caution">
    <text evidence="2">The sequence shown here is derived from an EMBL/GenBank/DDBJ whole genome shotgun (WGS) entry which is preliminary data.</text>
</comment>
<organism evidence="2 3">
    <name type="scientific">Halalkalibacter suaedae</name>
    <dbReference type="NCBI Taxonomy" id="2822140"/>
    <lineage>
        <taxon>Bacteria</taxon>
        <taxon>Bacillati</taxon>
        <taxon>Bacillota</taxon>
        <taxon>Bacilli</taxon>
        <taxon>Bacillales</taxon>
        <taxon>Bacillaceae</taxon>
        <taxon>Halalkalibacter</taxon>
    </lineage>
</organism>
<dbReference type="Gene3D" id="3.90.660.10">
    <property type="match status" value="1"/>
</dbReference>
<dbReference type="Gene3D" id="3.50.50.60">
    <property type="entry name" value="FAD/NAD(P)-binding domain"/>
    <property type="match status" value="1"/>
</dbReference>
<gene>
    <name evidence="2" type="ORF">J7W16_08500</name>
</gene>
<dbReference type="PANTHER" id="PTHR16128">
    <property type="entry name" value="FAD/NAD(P)-BINDING OXIDOREDUCTASE FAMILY PROTEIN"/>
    <property type="match status" value="1"/>
</dbReference>
<evidence type="ECO:0000313" key="3">
    <source>
        <dbReference type="Proteomes" id="UP000678228"/>
    </source>
</evidence>
<dbReference type="GO" id="GO:0016491">
    <property type="term" value="F:oxidoreductase activity"/>
    <property type="evidence" value="ECO:0007669"/>
    <property type="project" value="InterPro"/>
</dbReference>
<dbReference type="EMBL" id="JAGKSQ010000003">
    <property type="protein sequence ID" value="MBP3951174.1"/>
    <property type="molecule type" value="Genomic_DNA"/>
</dbReference>
<sequence length="330" mass="36365">MSYSDVLVIGAGLSGLMAANHLQNNGVTTVVIDKGKSVGGRMATRRIHDGKADHGAQFFTARSKEMKSFVSSWERAGMVREWTRGFHQMSESGDISLQADGYPRYYPLNGMNRLTKEIAKPLSVTLNKEVTSFEYNQDEWIISCSDSSSLRAKGLISTVPIPQLLTWMNTRILQESVLDQLRKIDYEPCLAVLLILDRPSEIPKNGGIQGEGIVSFIGDNQQKGISKSPIVTVHASGSWSELHYQDGDEEIIAELTREVQPVLGKATIVEAQVKRWRYAKPKNLHPELVLATTTPGLLAFAGDCFLEGKVEGAILSGLEAGKWMENKLTT</sequence>
<evidence type="ECO:0000259" key="1">
    <source>
        <dbReference type="Pfam" id="PF01593"/>
    </source>
</evidence>
<protein>
    <submittedName>
        <fullName evidence="2">FAD-dependent oxidoreductase</fullName>
    </submittedName>
</protein>
<feature type="domain" description="Amine oxidase" evidence="1">
    <location>
        <begin position="101"/>
        <end position="320"/>
    </location>
</feature>
<dbReference type="Pfam" id="PF01593">
    <property type="entry name" value="Amino_oxidase"/>
    <property type="match status" value="1"/>
</dbReference>
<accession>A0A940WZR0</accession>
<dbReference type="InterPro" id="IPR036188">
    <property type="entry name" value="FAD/NAD-bd_sf"/>
</dbReference>
<name>A0A940WZR0_9BACI</name>
<dbReference type="RefSeq" id="WP_210596871.1">
    <property type="nucleotide sequence ID" value="NZ_JAGKSQ010000003.1"/>
</dbReference>